<dbReference type="EMBL" id="JACQCQ010000009">
    <property type="protein sequence ID" value="MBI3627683.1"/>
    <property type="molecule type" value="Genomic_DNA"/>
</dbReference>
<dbReference type="CDD" id="cd22784">
    <property type="entry name" value="DPBB_MltA_YuiC-like"/>
    <property type="match status" value="1"/>
</dbReference>
<gene>
    <name evidence="1" type="ORF">HY220_03010</name>
</gene>
<evidence type="ECO:0000313" key="2">
    <source>
        <dbReference type="Proteomes" id="UP000808388"/>
    </source>
</evidence>
<comment type="caution">
    <text evidence="1">The sequence shown here is derived from an EMBL/GenBank/DDBJ whole genome shotgun (WGS) entry which is preliminary data.</text>
</comment>
<reference evidence="1" key="1">
    <citation type="submission" date="2020-07" db="EMBL/GenBank/DDBJ databases">
        <title>Huge and variable diversity of episymbiotic CPR bacteria and DPANN archaea in groundwater ecosystems.</title>
        <authorList>
            <person name="He C.Y."/>
            <person name="Keren R."/>
            <person name="Whittaker M."/>
            <person name="Farag I.F."/>
            <person name="Doudna J."/>
            <person name="Cate J.H.D."/>
            <person name="Banfield J.F."/>
        </authorList>
    </citation>
    <scope>NUCLEOTIDE SEQUENCE</scope>
    <source>
        <strain evidence="1">NC_groundwater_972_Pr1_S-0.2um_49_27</strain>
    </source>
</reference>
<dbReference type="AlphaFoldDB" id="A0A9D6QU78"/>
<accession>A0A9D6QU78</accession>
<dbReference type="Proteomes" id="UP000808388">
    <property type="component" value="Unassembled WGS sequence"/>
</dbReference>
<evidence type="ECO:0000313" key="1">
    <source>
        <dbReference type="EMBL" id="MBI3627683.1"/>
    </source>
</evidence>
<protein>
    <submittedName>
        <fullName evidence="1">3D domain-containing protein</fullName>
    </submittedName>
</protein>
<name>A0A9D6QU78_9BACT</name>
<organism evidence="1 2">
    <name type="scientific">Candidatus Sungiibacteriota bacterium</name>
    <dbReference type="NCBI Taxonomy" id="2750080"/>
    <lineage>
        <taxon>Bacteria</taxon>
        <taxon>Candidatus Sungiibacteriota</taxon>
    </lineage>
</organism>
<proteinExistence type="predicted"/>
<sequence length="97" mass="11030">MVHVKKVLVTAYTSSVDETDDSPTITASGNTTHTGIVASNFLPFGTKVRFPELFGDKVFTIEDRMNKRFQDRMDVWFPTKTEAKRFGLKLTEVEIEI</sequence>